<dbReference type="AlphaFoldDB" id="A0A9W6ZWV7"/>
<keyword evidence="3" id="KW-1185">Reference proteome</keyword>
<dbReference type="OrthoDB" id="414322at2759"/>
<feature type="region of interest" description="Disordered" evidence="1">
    <location>
        <begin position="379"/>
        <end position="424"/>
    </location>
</feature>
<evidence type="ECO:0000313" key="3">
    <source>
        <dbReference type="Proteomes" id="UP001165085"/>
    </source>
</evidence>
<proteinExistence type="predicted"/>
<feature type="compositionally biased region" description="Acidic residues" evidence="1">
    <location>
        <begin position="400"/>
        <end position="414"/>
    </location>
</feature>
<evidence type="ECO:0000313" key="2">
    <source>
        <dbReference type="EMBL" id="GMH61221.1"/>
    </source>
</evidence>
<comment type="caution">
    <text evidence="2">The sequence shown here is derived from an EMBL/GenBank/DDBJ whole genome shotgun (WGS) entry which is preliminary data.</text>
</comment>
<sequence>MSSPPPASPAVQHCTVQPSAPLDPPLSVSSLSKDDSNPLDMTIIITTSPIRSNPSTLLIESIIDTFHYGGPEFLKCPRLIVADGFKLETESIDKRKKHVTEKSAMRSGIVNPSQKLNYEAFKSNLRSKCTSPPPTSPFHNTTLLELPTRHGYGFALKSALQTITTKHVCVIQHDRTFMRPTPISSIIATMNADPSVKYVGILMRSNLLYLEHFCSKYHSSLLNSNLSHVKRPSTLLLDKSQYGWNDVVAEDLCKRFSRCGEKYRTLRENYKNSVPYSQFLNQGGEEAQASLIPTLFWYDNIHICLTEHYLNFVFDPKLKLVARGGFVEDKLSPALVQCVRNVGFGEAMDKFGCYLFDDHCGVAFTGHLDGGSFLTEEQREGRKGGWIDENKKETVKKEEVEGEGDGDGDEDGDVDTSSIFGFGL</sequence>
<organism evidence="2 3">
    <name type="scientific">Triparma strigata</name>
    <dbReference type="NCBI Taxonomy" id="1606541"/>
    <lineage>
        <taxon>Eukaryota</taxon>
        <taxon>Sar</taxon>
        <taxon>Stramenopiles</taxon>
        <taxon>Ochrophyta</taxon>
        <taxon>Bolidophyceae</taxon>
        <taxon>Parmales</taxon>
        <taxon>Triparmaceae</taxon>
        <taxon>Triparma</taxon>
    </lineage>
</organism>
<accession>A0A9W6ZWV7</accession>
<dbReference type="Proteomes" id="UP001165085">
    <property type="component" value="Unassembled WGS sequence"/>
</dbReference>
<name>A0A9W6ZWV7_9STRA</name>
<dbReference type="EMBL" id="BRXY01000070">
    <property type="protein sequence ID" value="GMH61221.1"/>
    <property type="molecule type" value="Genomic_DNA"/>
</dbReference>
<reference evidence="3" key="1">
    <citation type="journal article" date="2023" name="Commun. Biol.">
        <title>Genome analysis of Parmales, the sister group of diatoms, reveals the evolutionary specialization of diatoms from phago-mixotrophs to photoautotrophs.</title>
        <authorList>
            <person name="Ban H."/>
            <person name="Sato S."/>
            <person name="Yoshikawa S."/>
            <person name="Yamada K."/>
            <person name="Nakamura Y."/>
            <person name="Ichinomiya M."/>
            <person name="Sato N."/>
            <person name="Blanc-Mathieu R."/>
            <person name="Endo H."/>
            <person name="Kuwata A."/>
            <person name="Ogata H."/>
        </authorList>
    </citation>
    <scope>NUCLEOTIDE SEQUENCE [LARGE SCALE GENOMIC DNA]</scope>
    <source>
        <strain evidence="3">NIES 3701</strain>
    </source>
</reference>
<protein>
    <submittedName>
        <fullName evidence="2">Uncharacterized protein</fullName>
    </submittedName>
</protein>
<evidence type="ECO:0000256" key="1">
    <source>
        <dbReference type="SAM" id="MobiDB-lite"/>
    </source>
</evidence>
<feature type="compositionally biased region" description="Basic and acidic residues" evidence="1">
    <location>
        <begin position="379"/>
        <end position="399"/>
    </location>
</feature>
<gene>
    <name evidence="2" type="ORF">TrST_g12766</name>
</gene>
<feature type="region of interest" description="Disordered" evidence="1">
    <location>
        <begin position="1"/>
        <end position="34"/>
    </location>
</feature>